<name>M7B378_CHEMY</name>
<dbReference type="AlphaFoldDB" id="M7B378"/>
<organism evidence="1 2">
    <name type="scientific">Chelonia mydas</name>
    <name type="common">Green sea-turtle</name>
    <name type="synonym">Chelonia agassizi</name>
    <dbReference type="NCBI Taxonomy" id="8469"/>
    <lineage>
        <taxon>Eukaryota</taxon>
        <taxon>Metazoa</taxon>
        <taxon>Chordata</taxon>
        <taxon>Craniata</taxon>
        <taxon>Vertebrata</taxon>
        <taxon>Euteleostomi</taxon>
        <taxon>Archelosauria</taxon>
        <taxon>Testudinata</taxon>
        <taxon>Testudines</taxon>
        <taxon>Cryptodira</taxon>
        <taxon>Durocryptodira</taxon>
        <taxon>Americhelydia</taxon>
        <taxon>Chelonioidea</taxon>
        <taxon>Cheloniidae</taxon>
        <taxon>Chelonia</taxon>
    </lineage>
</organism>
<protein>
    <submittedName>
        <fullName evidence="1">Uncharacterized protein</fullName>
    </submittedName>
</protein>
<gene>
    <name evidence="1" type="ORF">UY3_12922</name>
</gene>
<accession>M7B378</accession>
<evidence type="ECO:0000313" key="1">
    <source>
        <dbReference type="EMBL" id="EMP29930.1"/>
    </source>
</evidence>
<reference evidence="2" key="1">
    <citation type="journal article" date="2013" name="Nat. Genet.">
        <title>The draft genomes of soft-shell turtle and green sea turtle yield insights into the development and evolution of the turtle-specific body plan.</title>
        <authorList>
            <person name="Wang Z."/>
            <person name="Pascual-Anaya J."/>
            <person name="Zadissa A."/>
            <person name="Li W."/>
            <person name="Niimura Y."/>
            <person name="Huang Z."/>
            <person name="Li C."/>
            <person name="White S."/>
            <person name="Xiong Z."/>
            <person name="Fang D."/>
            <person name="Wang B."/>
            <person name="Ming Y."/>
            <person name="Chen Y."/>
            <person name="Zheng Y."/>
            <person name="Kuraku S."/>
            <person name="Pignatelli M."/>
            <person name="Herrero J."/>
            <person name="Beal K."/>
            <person name="Nozawa M."/>
            <person name="Li Q."/>
            <person name="Wang J."/>
            <person name="Zhang H."/>
            <person name="Yu L."/>
            <person name="Shigenobu S."/>
            <person name="Wang J."/>
            <person name="Liu J."/>
            <person name="Flicek P."/>
            <person name="Searle S."/>
            <person name="Wang J."/>
            <person name="Kuratani S."/>
            <person name="Yin Y."/>
            <person name="Aken B."/>
            <person name="Zhang G."/>
            <person name="Irie N."/>
        </authorList>
    </citation>
    <scope>NUCLEOTIDE SEQUENCE [LARGE SCALE GENOMIC DNA]</scope>
</reference>
<dbReference type="EMBL" id="KB553125">
    <property type="protein sequence ID" value="EMP29930.1"/>
    <property type="molecule type" value="Genomic_DNA"/>
</dbReference>
<proteinExistence type="predicted"/>
<dbReference type="Proteomes" id="UP000031443">
    <property type="component" value="Unassembled WGS sequence"/>
</dbReference>
<evidence type="ECO:0000313" key="2">
    <source>
        <dbReference type="Proteomes" id="UP000031443"/>
    </source>
</evidence>
<sequence length="240" mass="27371">MCKRTETFRKYRNNGGHNDYLEDSLLRDKAKNSSGLLVQRTEQLQRVAPHFWAQETSTDWLTRGARQTISPFEASSVISSPKTGCSQKFQTLCCQRYRVPQFNLTPLLLYNTQHLQTHISQKTPKMDVIIMEDISLLRMSRESREALLQACGFRSGPYVVCLCAAMIPTPIPVAAQWCGKVTVNGARNKAALPKNLRQWIAQYLPERFLEVSEACEVSKQRRARARTQNPSYTLHPNSLP</sequence>
<keyword evidence="2" id="KW-1185">Reference proteome</keyword>